<sequence>MVPRFRRNRLPSSAHTRPGAHQLRGLLPCAVPRQRAKTPSPLAELVQVRLLDGDLPNDHPMPTTAATHAQVYRSRRLQPVLLRLPGRSAVPGGAQVRRNSAGNAGHAAQLVSAAGGARPDLLGGQDRPGNSARDLRKAAPVGAGEDHRV</sequence>
<organism evidence="2">
    <name type="scientific">Culex pipiens</name>
    <name type="common">House mosquito</name>
    <dbReference type="NCBI Taxonomy" id="7175"/>
    <lineage>
        <taxon>Eukaryota</taxon>
        <taxon>Metazoa</taxon>
        <taxon>Ecdysozoa</taxon>
        <taxon>Arthropoda</taxon>
        <taxon>Hexapoda</taxon>
        <taxon>Insecta</taxon>
        <taxon>Pterygota</taxon>
        <taxon>Neoptera</taxon>
        <taxon>Endopterygota</taxon>
        <taxon>Diptera</taxon>
        <taxon>Nematocera</taxon>
        <taxon>Culicoidea</taxon>
        <taxon>Culicidae</taxon>
        <taxon>Culicinae</taxon>
        <taxon>Culicini</taxon>
        <taxon>Culex</taxon>
        <taxon>Culex</taxon>
    </lineage>
</organism>
<dbReference type="EMBL" id="HBUE01296098">
    <property type="protein sequence ID" value="CAG6576482.1"/>
    <property type="molecule type" value="Transcribed_RNA"/>
</dbReference>
<accession>A0A8D8JUS8</accession>
<proteinExistence type="predicted"/>
<name>A0A8D8JUS8_CULPI</name>
<evidence type="ECO:0000313" key="2">
    <source>
        <dbReference type="EMBL" id="CAG6576482.1"/>
    </source>
</evidence>
<dbReference type="EMBL" id="HBUE01064623">
    <property type="protein sequence ID" value="CAG6470149.1"/>
    <property type="molecule type" value="Transcribed_RNA"/>
</dbReference>
<dbReference type="EMBL" id="HBUE01190225">
    <property type="protein sequence ID" value="CAG6524794.1"/>
    <property type="molecule type" value="Transcribed_RNA"/>
</dbReference>
<protein>
    <submittedName>
        <fullName evidence="2">(northern house mosquito) hypothetical protein</fullName>
    </submittedName>
</protein>
<feature type="region of interest" description="Disordered" evidence="1">
    <location>
        <begin position="1"/>
        <end position="20"/>
    </location>
</feature>
<reference evidence="2" key="1">
    <citation type="submission" date="2021-05" db="EMBL/GenBank/DDBJ databases">
        <authorList>
            <person name="Alioto T."/>
            <person name="Alioto T."/>
            <person name="Gomez Garrido J."/>
        </authorList>
    </citation>
    <scope>NUCLEOTIDE SEQUENCE</scope>
</reference>
<feature type="region of interest" description="Disordered" evidence="1">
    <location>
        <begin position="116"/>
        <end position="149"/>
    </location>
</feature>
<evidence type="ECO:0000256" key="1">
    <source>
        <dbReference type="SAM" id="MobiDB-lite"/>
    </source>
</evidence>
<dbReference type="AlphaFoldDB" id="A0A8D8JUS8"/>